<organism evidence="1 2">
    <name type="scientific">Xanthomonas campestris pv. translucens</name>
    <dbReference type="NCBI Taxonomy" id="343"/>
    <lineage>
        <taxon>Bacteria</taxon>
        <taxon>Pseudomonadati</taxon>
        <taxon>Pseudomonadota</taxon>
        <taxon>Gammaproteobacteria</taxon>
        <taxon>Lysobacterales</taxon>
        <taxon>Lysobacteraceae</taxon>
        <taxon>Xanthomonas</taxon>
        <taxon>Xanthomonas translucens group</taxon>
    </lineage>
</organism>
<protein>
    <submittedName>
        <fullName evidence="1">Uncharacterized protein</fullName>
    </submittedName>
</protein>
<dbReference type="RefSeq" id="WP_060747610.1">
    <property type="nucleotide sequence ID" value="NZ_LNTA01000001.1"/>
</dbReference>
<comment type="caution">
    <text evidence="1">The sequence shown here is derived from an EMBL/GenBank/DDBJ whole genome shotgun (WGS) entry which is preliminary data.</text>
</comment>
<gene>
    <name evidence="1" type="ORF">ATB53_00220</name>
</gene>
<dbReference type="OrthoDB" id="6007561at2"/>
<dbReference type="EMBL" id="LNTA01000001">
    <property type="protein sequence ID" value="KWV17140.1"/>
    <property type="molecule type" value="Genomic_DNA"/>
</dbReference>
<evidence type="ECO:0000313" key="1">
    <source>
        <dbReference type="EMBL" id="KWV17140.1"/>
    </source>
</evidence>
<name>A0A109HRX8_XANCT</name>
<sequence length="101" mass="10681">MQISNNHSTPLGLPDGTVLAPGESAIIPNWAQLKTNSVVQAWLAAGVLSKEGTEEDGENDEQGKEDLVAKLDAAGVKYDKRWGLEKLQAALADAQKPKGEG</sequence>
<accession>A0A109HRX8</accession>
<dbReference type="Proteomes" id="UP000055854">
    <property type="component" value="Unassembled WGS sequence"/>
</dbReference>
<reference evidence="1 2" key="1">
    <citation type="submission" date="2015-11" db="EMBL/GenBank/DDBJ databases">
        <title>Long Read and Single Molecule DNA Sequencing Simplifies Genome Assembly and TAL Effector Gene Analysis of Xanthomonas translucens.</title>
        <authorList>
            <person name="Peng Z."/>
            <person name="Hu Y."/>
            <person name="Xie J."/>
            <person name="Potnis N."/>
            <person name="Akhunova A."/>
            <person name="Jones J."/>
            <person name="Liu Z."/>
            <person name="White F."/>
            <person name="Liu S."/>
        </authorList>
    </citation>
    <scope>NUCLEOTIDE SEQUENCE [LARGE SCALE GENOMIC DNA]</scope>
    <source>
        <strain evidence="1 2">B1</strain>
    </source>
</reference>
<evidence type="ECO:0000313" key="2">
    <source>
        <dbReference type="Proteomes" id="UP000055854"/>
    </source>
</evidence>
<proteinExistence type="predicted"/>
<dbReference type="AlphaFoldDB" id="A0A109HRX8"/>